<proteinExistence type="predicted"/>
<evidence type="ECO:0008006" key="3">
    <source>
        <dbReference type="Google" id="ProtNLM"/>
    </source>
</evidence>
<dbReference type="RefSeq" id="WP_238748264.1">
    <property type="nucleotide sequence ID" value="NZ_JAKOOW010000033.1"/>
</dbReference>
<protein>
    <recommendedName>
        <fullName evidence="3">WGR domain-containing protein</fullName>
    </recommendedName>
</protein>
<gene>
    <name evidence="1" type="ORF">MB824_09505</name>
</gene>
<dbReference type="EMBL" id="JAKOOW010000033">
    <property type="protein sequence ID" value="MCG6504732.1"/>
    <property type="molecule type" value="Genomic_DNA"/>
</dbReference>
<dbReference type="Proteomes" id="UP001298424">
    <property type="component" value="Unassembled WGS sequence"/>
</dbReference>
<keyword evidence="2" id="KW-1185">Reference proteome</keyword>
<accession>A0ABS9NPK9</accession>
<reference evidence="1 2" key="1">
    <citation type="submission" date="2022-02" db="EMBL/GenBank/DDBJ databases">
        <title>Genome sequence data of Kingella unionensis sp. nov. strain CICC 24913 (CCUG 75125).</title>
        <authorList>
            <person name="Xiao M."/>
        </authorList>
    </citation>
    <scope>NUCLEOTIDE SEQUENCE [LARGE SCALE GENOMIC DNA]</scope>
    <source>
        <strain evidence="1 2">CICC 24913</strain>
    </source>
</reference>
<name>A0ABS9NPK9_9NEIS</name>
<sequence length="60" mass="6903">MQEQHYYLRRCGEEWEIGTMSAVKLDFSGAAQSRTRKPLRRFSSQAKAQAHFQKLTGATL</sequence>
<evidence type="ECO:0000313" key="2">
    <source>
        <dbReference type="Proteomes" id="UP001298424"/>
    </source>
</evidence>
<organism evidence="1 2">
    <name type="scientific">Kingella pumchi</name>
    <dbReference type="NCBI Taxonomy" id="2779506"/>
    <lineage>
        <taxon>Bacteria</taxon>
        <taxon>Pseudomonadati</taxon>
        <taxon>Pseudomonadota</taxon>
        <taxon>Betaproteobacteria</taxon>
        <taxon>Neisseriales</taxon>
        <taxon>Neisseriaceae</taxon>
        <taxon>Kingella</taxon>
    </lineage>
</organism>
<evidence type="ECO:0000313" key="1">
    <source>
        <dbReference type="EMBL" id="MCG6504732.1"/>
    </source>
</evidence>
<comment type="caution">
    <text evidence="1">The sequence shown here is derived from an EMBL/GenBank/DDBJ whole genome shotgun (WGS) entry which is preliminary data.</text>
</comment>